<keyword evidence="2" id="KW-0378">Hydrolase</keyword>
<protein>
    <submittedName>
        <fullName evidence="2">Alpha/beta hydrolase</fullName>
    </submittedName>
</protein>
<evidence type="ECO:0000259" key="1">
    <source>
        <dbReference type="Pfam" id="PF12146"/>
    </source>
</evidence>
<dbReference type="InterPro" id="IPR029058">
    <property type="entry name" value="AB_hydrolase_fold"/>
</dbReference>
<dbReference type="AlphaFoldDB" id="A0A9D1TMP1"/>
<dbReference type="Proteomes" id="UP000824162">
    <property type="component" value="Unassembled WGS sequence"/>
</dbReference>
<dbReference type="EMBL" id="DXIJ01000080">
    <property type="protein sequence ID" value="HIV85953.1"/>
    <property type="molecule type" value="Genomic_DNA"/>
</dbReference>
<dbReference type="PANTHER" id="PTHR43358:SF4">
    <property type="entry name" value="ALPHA_BETA HYDROLASE FOLD-1 DOMAIN-CONTAINING PROTEIN"/>
    <property type="match status" value="1"/>
</dbReference>
<dbReference type="SUPFAM" id="SSF53474">
    <property type="entry name" value="alpha/beta-Hydrolases"/>
    <property type="match status" value="1"/>
</dbReference>
<dbReference type="PANTHER" id="PTHR43358">
    <property type="entry name" value="ALPHA/BETA-HYDROLASE"/>
    <property type="match status" value="1"/>
</dbReference>
<dbReference type="GO" id="GO:0016787">
    <property type="term" value="F:hydrolase activity"/>
    <property type="evidence" value="ECO:0007669"/>
    <property type="project" value="UniProtKB-KW"/>
</dbReference>
<evidence type="ECO:0000313" key="3">
    <source>
        <dbReference type="Proteomes" id="UP000824162"/>
    </source>
</evidence>
<proteinExistence type="predicted"/>
<reference evidence="2" key="2">
    <citation type="submission" date="2021-04" db="EMBL/GenBank/DDBJ databases">
        <authorList>
            <person name="Gilroy R."/>
        </authorList>
    </citation>
    <scope>NUCLEOTIDE SEQUENCE</scope>
    <source>
        <strain evidence="2">5790</strain>
    </source>
</reference>
<accession>A0A9D1TMP1</accession>
<gene>
    <name evidence="2" type="ORF">H9900_03995</name>
</gene>
<sequence>MKFLKLAGYTGLGALAADFSIGTYIFNTTVVRKNTSFNRTTKLTGVQWEKYDKERKEIFEKLNSSESKHIYTKSYDNLKLHGQYFKGWYDNEPDIKRVAICFHGYTSQGIGNNSAAAMFFLNNGFDVLFPDARAHGESEGKYIGFGCLDRFDGLEWVRVIQRMHKEAENAGKLEIYLYGVSMGGATVCMMSGLDLPDCVKGIISDCAFTSAEYVFKTVIKNKYNLPIPPVLFATNIICKNVAGYGLNECNSAAEVKKAKVPMLFIHGSADGFIPVKMCHEIYDSCASKKDIMIVEGAVHVESYYKAREAYEEKIKEFFNI</sequence>
<evidence type="ECO:0000313" key="2">
    <source>
        <dbReference type="EMBL" id="HIV85953.1"/>
    </source>
</evidence>
<dbReference type="Pfam" id="PF12146">
    <property type="entry name" value="Hydrolase_4"/>
    <property type="match status" value="1"/>
</dbReference>
<comment type="caution">
    <text evidence="2">The sequence shown here is derived from an EMBL/GenBank/DDBJ whole genome shotgun (WGS) entry which is preliminary data.</text>
</comment>
<dbReference type="InterPro" id="IPR022742">
    <property type="entry name" value="Hydrolase_4"/>
</dbReference>
<reference evidence="2" key="1">
    <citation type="journal article" date="2021" name="PeerJ">
        <title>Extensive microbial diversity within the chicken gut microbiome revealed by metagenomics and culture.</title>
        <authorList>
            <person name="Gilroy R."/>
            <person name="Ravi A."/>
            <person name="Getino M."/>
            <person name="Pursley I."/>
            <person name="Horton D.L."/>
            <person name="Alikhan N.F."/>
            <person name="Baker D."/>
            <person name="Gharbi K."/>
            <person name="Hall N."/>
            <person name="Watson M."/>
            <person name="Adriaenssens E.M."/>
            <person name="Foster-Nyarko E."/>
            <person name="Jarju S."/>
            <person name="Secka A."/>
            <person name="Antonio M."/>
            <person name="Oren A."/>
            <person name="Chaudhuri R.R."/>
            <person name="La Ragione R."/>
            <person name="Hildebrand F."/>
            <person name="Pallen M.J."/>
        </authorList>
    </citation>
    <scope>NUCLEOTIDE SEQUENCE</scope>
    <source>
        <strain evidence="2">5790</strain>
    </source>
</reference>
<feature type="domain" description="Serine aminopeptidase S33" evidence="1">
    <location>
        <begin position="96"/>
        <end position="209"/>
    </location>
</feature>
<dbReference type="Gene3D" id="3.40.50.1820">
    <property type="entry name" value="alpha/beta hydrolase"/>
    <property type="match status" value="1"/>
</dbReference>
<name>A0A9D1TMP1_9FIRM</name>
<dbReference type="InterPro" id="IPR052920">
    <property type="entry name" value="DNA-binding_regulatory"/>
</dbReference>
<organism evidence="2 3">
    <name type="scientific">Candidatus Monoglobus merdigallinarum</name>
    <dbReference type="NCBI Taxonomy" id="2838698"/>
    <lineage>
        <taxon>Bacteria</taxon>
        <taxon>Bacillati</taxon>
        <taxon>Bacillota</taxon>
        <taxon>Clostridia</taxon>
        <taxon>Monoglobales</taxon>
        <taxon>Monoglobaceae</taxon>
        <taxon>Monoglobus</taxon>
    </lineage>
</organism>